<gene>
    <name evidence="1" type="ORF">ENN51_03700</name>
</gene>
<dbReference type="EMBL" id="DSBX01000141">
    <property type="protein sequence ID" value="HDQ99374.1"/>
    <property type="molecule type" value="Genomic_DNA"/>
</dbReference>
<protein>
    <submittedName>
        <fullName evidence="1">T9SS type A sorting domain-containing protein</fullName>
    </submittedName>
</protein>
<name>A0A7V0T553_UNCW3</name>
<dbReference type="AlphaFoldDB" id="A0A7V0T553"/>
<dbReference type="InterPro" id="IPR026444">
    <property type="entry name" value="Secre_tail"/>
</dbReference>
<reference evidence="1" key="1">
    <citation type="journal article" date="2020" name="mSystems">
        <title>Genome- and Community-Level Interaction Insights into Carbon Utilization and Element Cycling Functions of Hydrothermarchaeota in Hydrothermal Sediment.</title>
        <authorList>
            <person name="Zhou Z."/>
            <person name="Liu Y."/>
            <person name="Xu W."/>
            <person name="Pan J."/>
            <person name="Luo Z.H."/>
            <person name="Li M."/>
        </authorList>
    </citation>
    <scope>NUCLEOTIDE SEQUENCE [LARGE SCALE GENOMIC DNA]</scope>
    <source>
        <strain evidence="1">SpSt-1182</strain>
    </source>
</reference>
<accession>A0A7V0T553</accession>
<dbReference type="Gene3D" id="2.60.40.4070">
    <property type="match status" value="1"/>
</dbReference>
<dbReference type="Proteomes" id="UP000885672">
    <property type="component" value="Unassembled WGS sequence"/>
</dbReference>
<comment type="caution">
    <text evidence="1">The sequence shown here is derived from an EMBL/GenBank/DDBJ whole genome shotgun (WGS) entry which is preliminary data.</text>
</comment>
<evidence type="ECO:0000313" key="1">
    <source>
        <dbReference type="EMBL" id="HDQ99374.1"/>
    </source>
</evidence>
<organism evidence="1">
    <name type="scientific">candidate division WOR-3 bacterium</name>
    <dbReference type="NCBI Taxonomy" id="2052148"/>
    <lineage>
        <taxon>Bacteria</taxon>
        <taxon>Bacteria division WOR-3</taxon>
    </lineage>
</organism>
<dbReference type="NCBIfam" id="TIGR04183">
    <property type="entry name" value="Por_Secre_tail"/>
    <property type="match status" value="1"/>
</dbReference>
<sequence length="102" mass="10751">MSLTAVGIEEQGRNTIAGPSLAVERSHIADRAVIHYELAQGGSVRCVVRDAAGREVARLADGVQSAGRRTLAWPADDAPPGVYCVELVANGTTRTARLVKAR</sequence>
<proteinExistence type="predicted"/>